<organism evidence="6 7">
    <name type="scientific">Amycolatopsis xylanica</name>
    <dbReference type="NCBI Taxonomy" id="589385"/>
    <lineage>
        <taxon>Bacteria</taxon>
        <taxon>Bacillati</taxon>
        <taxon>Actinomycetota</taxon>
        <taxon>Actinomycetes</taxon>
        <taxon>Pseudonocardiales</taxon>
        <taxon>Pseudonocardiaceae</taxon>
        <taxon>Amycolatopsis</taxon>
    </lineage>
</organism>
<evidence type="ECO:0000259" key="4">
    <source>
        <dbReference type="Pfam" id="PF09972"/>
    </source>
</evidence>
<dbReference type="InterPro" id="IPR048389">
    <property type="entry name" value="YciQ-like_C"/>
</dbReference>
<keyword evidence="2" id="KW-1133">Transmembrane helix</keyword>
<evidence type="ECO:0000313" key="7">
    <source>
        <dbReference type="Proteomes" id="UP000199515"/>
    </source>
</evidence>
<feature type="signal peptide" evidence="3">
    <location>
        <begin position="1"/>
        <end position="22"/>
    </location>
</feature>
<feature type="transmembrane region" description="Helical" evidence="2">
    <location>
        <begin position="451"/>
        <end position="470"/>
    </location>
</feature>
<accession>A0A1H3SMC8</accession>
<proteinExistence type="predicted"/>
<keyword evidence="2" id="KW-0812">Transmembrane</keyword>
<keyword evidence="3" id="KW-0732">Signal</keyword>
<dbReference type="Proteomes" id="UP000199515">
    <property type="component" value="Unassembled WGS sequence"/>
</dbReference>
<dbReference type="Pfam" id="PF09972">
    <property type="entry name" value="DUF2207"/>
    <property type="match status" value="1"/>
</dbReference>
<reference evidence="6 7" key="1">
    <citation type="submission" date="2016-10" db="EMBL/GenBank/DDBJ databases">
        <authorList>
            <person name="de Groot N.N."/>
        </authorList>
    </citation>
    <scope>NUCLEOTIDE SEQUENCE [LARGE SCALE GENOMIC DNA]</scope>
    <source>
        <strain evidence="6 7">CPCC 202699</strain>
    </source>
</reference>
<keyword evidence="2" id="KW-0472">Membrane</keyword>
<dbReference type="EMBL" id="FNON01000014">
    <property type="protein sequence ID" value="SDZ38279.1"/>
    <property type="molecule type" value="Genomic_DNA"/>
</dbReference>
<evidence type="ECO:0000256" key="3">
    <source>
        <dbReference type="SAM" id="SignalP"/>
    </source>
</evidence>
<sequence length="585" mass="61787">MLTKWGPAAVLTAAAVMFPAQPDFDIPPSGGPSVPDQPDITIPRPPNGVAGRVAESQPDGPTSDLELKVGRDGKLNVTDKVKIPGGKQLVRVIPLRVPATGDQDRVFSVPEIKAEGPATFSQDADKVTITYPAGESTVRYTVDGAVADLDGGQQLRWQLASGWSEPIARVTASVIAPVRELSLVNCFAGPIGSDQQCTLAEVDHTGIVRVEHDDLKQGDRVDLSVGLPAGSVPANARFEAISGAAGAFALTTAVGIGFGLLALLLLAGALLVWRLRKRDADALAGGSGPVDVLQRDGGHVTFVSPDGVLPGQVGTVVDETVDVVDISATVVDLAVRNYLWIAEVPSGSGTVDWQLSRRNPADENLHDFERAIFEALLPDGTDTVLLSEIRSRGSLDLRKVSDAMYTDVVRKGWFARRPDSGRGLLTWVGVGLFGAGLAATIALAFSIGHALLGVALAVAGIALVLGAGWLPSRTPRGRLLVSNVRGLLDYLHNVKVEDIPPADRELVFSRSLPFAVVLGDSERWLRTFASLDPSADGSAGLYWFGGLDQERDLRRFATHFPAFLTALDGLLAESGHLRSLQPAPA</sequence>
<feature type="domain" description="Predicted membrane protein YciQ-like C-terminal" evidence="5">
    <location>
        <begin position="305"/>
        <end position="528"/>
    </location>
</feature>
<dbReference type="OrthoDB" id="143710at2"/>
<dbReference type="AlphaFoldDB" id="A0A1H3SMC8"/>
<gene>
    <name evidence="6" type="ORF">SAMN05421504_11471</name>
</gene>
<dbReference type="Pfam" id="PF20990">
    <property type="entry name" value="DUF2207_C"/>
    <property type="match status" value="1"/>
</dbReference>
<dbReference type="STRING" id="589385.SAMN05421504_11471"/>
<keyword evidence="7" id="KW-1185">Reference proteome</keyword>
<name>A0A1H3SMC8_9PSEU</name>
<evidence type="ECO:0000259" key="5">
    <source>
        <dbReference type="Pfam" id="PF20990"/>
    </source>
</evidence>
<evidence type="ECO:0000256" key="2">
    <source>
        <dbReference type="SAM" id="Phobius"/>
    </source>
</evidence>
<feature type="chain" id="PRO_5039674355" evidence="3">
    <location>
        <begin position="23"/>
        <end position="585"/>
    </location>
</feature>
<evidence type="ECO:0000313" key="6">
    <source>
        <dbReference type="EMBL" id="SDZ38279.1"/>
    </source>
</evidence>
<feature type="domain" description="DUF2207" evidence="4">
    <location>
        <begin position="64"/>
        <end position="225"/>
    </location>
</feature>
<dbReference type="RefSeq" id="WP_091299308.1">
    <property type="nucleotide sequence ID" value="NZ_FNON01000014.1"/>
</dbReference>
<feature type="transmembrane region" description="Helical" evidence="2">
    <location>
        <begin position="424"/>
        <end position="445"/>
    </location>
</feature>
<evidence type="ECO:0000256" key="1">
    <source>
        <dbReference type="SAM" id="MobiDB-lite"/>
    </source>
</evidence>
<dbReference type="InterPro" id="IPR018702">
    <property type="entry name" value="DUF2207"/>
</dbReference>
<protein>
    <submittedName>
        <fullName evidence="6">Predicted membrane protein</fullName>
    </submittedName>
</protein>
<feature type="transmembrane region" description="Helical" evidence="2">
    <location>
        <begin position="247"/>
        <end position="273"/>
    </location>
</feature>
<feature type="region of interest" description="Disordered" evidence="1">
    <location>
        <begin position="23"/>
        <end position="65"/>
    </location>
</feature>